<dbReference type="InterPro" id="IPR004813">
    <property type="entry name" value="OPT"/>
</dbReference>
<reference evidence="7" key="1">
    <citation type="journal article" date="2014" name="Front. Microbiol.">
        <title>High frequency of phylogenetically diverse reductive dehalogenase-homologous genes in deep subseafloor sedimentary metagenomes.</title>
        <authorList>
            <person name="Kawai M."/>
            <person name="Futagami T."/>
            <person name="Toyoda A."/>
            <person name="Takaki Y."/>
            <person name="Nishi S."/>
            <person name="Hori S."/>
            <person name="Arai W."/>
            <person name="Tsubouchi T."/>
            <person name="Morono Y."/>
            <person name="Uchiyama I."/>
            <person name="Ito T."/>
            <person name="Fujiyama A."/>
            <person name="Inagaki F."/>
            <person name="Takami H."/>
        </authorList>
    </citation>
    <scope>NUCLEOTIDE SEQUENCE</scope>
    <source>
        <strain evidence="7">Expedition CK06-06</strain>
    </source>
</reference>
<dbReference type="GO" id="GO:0035673">
    <property type="term" value="F:oligopeptide transmembrane transporter activity"/>
    <property type="evidence" value="ECO:0007669"/>
    <property type="project" value="InterPro"/>
</dbReference>
<feature type="non-terminal residue" evidence="7">
    <location>
        <position position="1"/>
    </location>
</feature>
<feature type="transmembrane region" description="Helical" evidence="6">
    <location>
        <begin position="187"/>
        <end position="208"/>
    </location>
</feature>
<keyword evidence="5 6" id="KW-0472">Membrane</keyword>
<name>X0Y2V7_9ZZZZ</name>
<evidence type="ECO:0000313" key="7">
    <source>
        <dbReference type="EMBL" id="GAG31241.1"/>
    </source>
</evidence>
<evidence type="ECO:0000256" key="2">
    <source>
        <dbReference type="ARBA" id="ARBA00022448"/>
    </source>
</evidence>
<comment type="subcellular location">
    <subcellularLocation>
        <location evidence="1">Membrane</location>
        <topology evidence="1">Multi-pass membrane protein</topology>
    </subcellularLocation>
</comment>
<feature type="transmembrane region" description="Helical" evidence="6">
    <location>
        <begin position="45"/>
        <end position="66"/>
    </location>
</feature>
<feature type="transmembrane region" description="Helical" evidence="6">
    <location>
        <begin position="144"/>
        <end position="167"/>
    </location>
</feature>
<dbReference type="Pfam" id="PF03169">
    <property type="entry name" value="OPT"/>
    <property type="match status" value="1"/>
</dbReference>
<feature type="transmembrane region" description="Helical" evidence="6">
    <location>
        <begin position="119"/>
        <end position="138"/>
    </location>
</feature>
<evidence type="ECO:0000256" key="6">
    <source>
        <dbReference type="SAM" id="Phobius"/>
    </source>
</evidence>
<dbReference type="GO" id="GO:0016020">
    <property type="term" value="C:membrane"/>
    <property type="evidence" value="ECO:0007669"/>
    <property type="project" value="UniProtKB-SubCell"/>
</dbReference>
<keyword evidence="4 6" id="KW-1133">Transmembrane helix</keyword>
<evidence type="ECO:0000256" key="1">
    <source>
        <dbReference type="ARBA" id="ARBA00004141"/>
    </source>
</evidence>
<feature type="transmembrane region" description="Helical" evidence="6">
    <location>
        <begin position="78"/>
        <end position="98"/>
    </location>
</feature>
<dbReference type="AlphaFoldDB" id="X0Y2V7"/>
<sequence length="217" mass="23593">AMKPQQIDIWFAPWPIALGAAGWVQNFKTAELTGCTPRSLIKAKLMAYPVGMLANLLFISIFWSIAPIPSAQYPYTTVILPVWANQFCIWISASLSFSGVAEISPATEAIIRQIFNVRWMLTTAAIFTGVFVLGKVWPRVRLSLIGLAVGMVMPIPFAMSLLIGGLLAQWVRHRAGAEWFARNRNIIVAGLAVGEGVVIGLLAAIAALRSSLIALPY</sequence>
<gene>
    <name evidence="7" type="ORF">S01H1_68324</name>
</gene>
<evidence type="ECO:0000256" key="4">
    <source>
        <dbReference type="ARBA" id="ARBA00022989"/>
    </source>
</evidence>
<accession>X0Y2V7</accession>
<dbReference type="EMBL" id="BARS01045308">
    <property type="protein sequence ID" value="GAG31241.1"/>
    <property type="molecule type" value="Genomic_DNA"/>
</dbReference>
<keyword evidence="2" id="KW-0813">Transport</keyword>
<evidence type="ECO:0008006" key="8">
    <source>
        <dbReference type="Google" id="ProtNLM"/>
    </source>
</evidence>
<proteinExistence type="predicted"/>
<organism evidence="7">
    <name type="scientific">marine sediment metagenome</name>
    <dbReference type="NCBI Taxonomy" id="412755"/>
    <lineage>
        <taxon>unclassified sequences</taxon>
        <taxon>metagenomes</taxon>
        <taxon>ecological metagenomes</taxon>
    </lineage>
</organism>
<keyword evidence="3 6" id="KW-0812">Transmembrane</keyword>
<evidence type="ECO:0000256" key="5">
    <source>
        <dbReference type="ARBA" id="ARBA00023136"/>
    </source>
</evidence>
<evidence type="ECO:0000256" key="3">
    <source>
        <dbReference type="ARBA" id="ARBA00022692"/>
    </source>
</evidence>
<protein>
    <recommendedName>
        <fullName evidence="8">OPT family oligopeptide transporter</fullName>
    </recommendedName>
</protein>
<comment type="caution">
    <text evidence="7">The sequence shown here is derived from an EMBL/GenBank/DDBJ whole genome shotgun (WGS) entry which is preliminary data.</text>
</comment>